<organism evidence="2 3">
    <name type="scientific">Acropora cervicornis</name>
    <name type="common">Staghorn coral</name>
    <dbReference type="NCBI Taxonomy" id="6130"/>
    <lineage>
        <taxon>Eukaryota</taxon>
        <taxon>Metazoa</taxon>
        <taxon>Cnidaria</taxon>
        <taxon>Anthozoa</taxon>
        <taxon>Hexacorallia</taxon>
        <taxon>Scleractinia</taxon>
        <taxon>Astrocoeniina</taxon>
        <taxon>Acroporidae</taxon>
        <taxon>Acropora</taxon>
    </lineage>
</organism>
<dbReference type="InterPro" id="IPR038717">
    <property type="entry name" value="Tc1-like_DDE_dom"/>
</dbReference>
<feature type="domain" description="Tc1-like transposase DDE" evidence="1">
    <location>
        <begin position="175"/>
        <end position="313"/>
    </location>
</feature>
<dbReference type="InterPro" id="IPR036397">
    <property type="entry name" value="RNaseH_sf"/>
</dbReference>
<dbReference type="Proteomes" id="UP001249851">
    <property type="component" value="Unassembled WGS sequence"/>
</dbReference>
<dbReference type="Gene3D" id="3.30.420.10">
    <property type="entry name" value="Ribonuclease H-like superfamily/Ribonuclease H"/>
    <property type="match status" value="1"/>
</dbReference>
<reference evidence="2" key="1">
    <citation type="journal article" date="2023" name="G3 (Bethesda)">
        <title>Whole genome assembly and annotation of the endangered Caribbean coral Acropora cervicornis.</title>
        <authorList>
            <person name="Selwyn J.D."/>
            <person name="Vollmer S.V."/>
        </authorList>
    </citation>
    <scope>NUCLEOTIDE SEQUENCE</scope>
    <source>
        <strain evidence="2">K2</strain>
    </source>
</reference>
<dbReference type="Pfam" id="PF13358">
    <property type="entry name" value="DDE_3"/>
    <property type="match status" value="1"/>
</dbReference>
<evidence type="ECO:0000313" key="3">
    <source>
        <dbReference type="Proteomes" id="UP001249851"/>
    </source>
</evidence>
<protein>
    <recommendedName>
        <fullName evidence="1">Tc1-like transposase DDE domain-containing protein</fullName>
    </recommendedName>
</protein>
<name>A0AAD9PZY2_ACRCE</name>
<keyword evidence="3" id="KW-1185">Reference proteome</keyword>
<dbReference type="GO" id="GO:0003676">
    <property type="term" value="F:nucleic acid binding"/>
    <property type="evidence" value="ECO:0007669"/>
    <property type="project" value="InterPro"/>
</dbReference>
<dbReference type="PANTHER" id="PTHR46564">
    <property type="entry name" value="TRANSPOSASE"/>
    <property type="match status" value="1"/>
</dbReference>
<dbReference type="PANTHER" id="PTHR46564:SF1">
    <property type="entry name" value="TRANSPOSASE"/>
    <property type="match status" value="1"/>
</dbReference>
<evidence type="ECO:0000313" key="2">
    <source>
        <dbReference type="EMBL" id="KAK2552203.1"/>
    </source>
</evidence>
<gene>
    <name evidence="2" type="ORF">P5673_026721</name>
</gene>
<sequence length="356" mass="39810">MAFNKKGRFYEKGKCLSEELKGQIVDKILETGGDRFSGYFPGKWTELGDKFDVSGKTAKSVWQKFVHDGTVSPKKRISGNPPKLSTGDLQLIETMKTIKPSTSSKNITEQLQLHGNFPSGISTSTINRAIRTSLSEGKWSWKRMSRNVTHKFTRANVDYCQDFLNYMSNVDPFRLKFFDESGVSLYDCNKRYGHSPVNSGCVELGRHLKSPNITLNFLAGLEGVLYANTLDGASNTLEFLNFFDEATKATQINGNPVLMAGDILVLDNCATHHNAGGFALGQWLDTMGIDVVYLPTYSPELNPVEFAFNKLKIVLKMEEMRLLVEANFHAAVYSALDQITANDMRGFYRETGYIAI</sequence>
<proteinExistence type="predicted"/>
<dbReference type="InterPro" id="IPR009057">
    <property type="entry name" value="Homeodomain-like_sf"/>
</dbReference>
<evidence type="ECO:0000259" key="1">
    <source>
        <dbReference type="Pfam" id="PF13358"/>
    </source>
</evidence>
<dbReference type="SUPFAM" id="SSF46689">
    <property type="entry name" value="Homeodomain-like"/>
    <property type="match status" value="1"/>
</dbReference>
<reference evidence="2" key="2">
    <citation type="journal article" date="2023" name="Science">
        <title>Genomic signatures of disease resistance in endangered staghorn corals.</title>
        <authorList>
            <person name="Vollmer S.V."/>
            <person name="Selwyn J.D."/>
            <person name="Despard B.A."/>
            <person name="Roesel C.L."/>
        </authorList>
    </citation>
    <scope>NUCLEOTIDE SEQUENCE</scope>
    <source>
        <strain evidence="2">K2</strain>
    </source>
</reference>
<dbReference type="AlphaFoldDB" id="A0AAD9PZY2"/>
<accession>A0AAD9PZY2</accession>
<comment type="caution">
    <text evidence="2">The sequence shown here is derived from an EMBL/GenBank/DDBJ whole genome shotgun (WGS) entry which is preliminary data.</text>
</comment>
<dbReference type="EMBL" id="JARQWQ010000089">
    <property type="protein sequence ID" value="KAK2552203.1"/>
    <property type="molecule type" value="Genomic_DNA"/>
</dbReference>